<dbReference type="EMBL" id="VIGV01000003">
    <property type="protein sequence ID" value="TWS24437.1"/>
    <property type="molecule type" value="Genomic_DNA"/>
</dbReference>
<organism evidence="1 2">
    <name type="scientific">Tsukamurella sputi</name>
    <dbReference type="NCBI Taxonomy" id="2591848"/>
    <lineage>
        <taxon>Bacteria</taxon>
        <taxon>Bacillati</taxon>
        <taxon>Actinomycetota</taxon>
        <taxon>Actinomycetes</taxon>
        <taxon>Mycobacteriales</taxon>
        <taxon>Tsukamurellaceae</taxon>
        <taxon>Tsukamurella</taxon>
    </lineage>
</organism>
<accession>A0A5C5RN17</accession>
<protein>
    <submittedName>
        <fullName evidence="1">Uncharacterized protein</fullName>
    </submittedName>
</protein>
<reference evidence="1 2" key="1">
    <citation type="submission" date="2019-06" db="EMBL/GenBank/DDBJ databases">
        <authorList>
            <person name="Teng J.L.L."/>
            <person name="Lee H.H."/>
            <person name="Lau S.K.P."/>
            <person name="Woo P.C.Y."/>
        </authorList>
    </citation>
    <scope>NUCLEOTIDE SEQUENCE [LARGE SCALE GENOMIC DNA]</scope>
    <source>
        <strain evidence="1 2">HKU70</strain>
    </source>
</reference>
<comment type="caution">
    <text evidence="1">The sequence shown here is derived from an EMBL/GenBank/DDBJ whole genome shotgun (WGS) entry which is preliminary data.</text>
</comment>
<dbReference type="Proteomes" id="UP000319792">
    <property type="component" value="Unassembled WGS sequence"/>
</dbReference>
<gene>
    <name evidence="1" type="ORF">FK268_12675</name>
</gene>
<evidence type="ECO:0000313" key="2">
    <source>
        <dbReference type="Proteomes" id="UP000319792"/>
    </source>
</evidence>
<evidence type="ECO:0000313" key="1">
    <source>
        <dbReference type="EMBL" id="TWS24437.1"/>
    </source>
</evidence>
<name>A0A5C5RN17_9ACTN</name>
<dbReference type="OrthoDB" id="4630782at2"/>
<dbReference type="AlphaFoldDB" id="A0A5C5RN17"/>
<keyword evidence="2" id="KW-1185">Reference proteome</keyword>
<reference evidence="1 2" key="2">
    <citation type="submission" date="2019-08" db="EMBL/GenBank/DDBJ databases">
        <title>Tsukamurella conjunctivitidis sp. nov., Tsukamurella assacharolytica sp. nov. and Tsukamurella sputae sp. nov. isolated from patients with conjunctivitis, bacteraemia (lymphoma) and respiratory infection (sputum) in Hong Kong.</title>
        <authorList>
            <person name="Fok K.M.N."/>
            <person name="Fong J.Y.H."/>
        </authorList>
    </citation>
    <scope>NUCLEOTIDE SEQUENCE [LARGE SCALE GENOMIC DNA]</scope>
    <source>
        <strain evidence="1 2">HKU70</strain>
    </source>
</reference>
<dbReference type="RefSeq" id="WP_146434478.1">
    <property type="nucleotide sequence ID" value="NZ_VIGV01000003.1"/>
</dbReference>
<proteinExistence type="predicted"/>
<sequence>MSANLKHGTLVRIGNGRKVYRIAKRLPTGRGPVGADHVLPVVYVLAADADHPDAAKRLPDGLRRFRIDELTVVTK</sequence>